<dbReference type="RefSeq" id="WP_076483180.1">
    <property type="nucleotide sequence ID" value="NZ_FTOG01000001.1"/>
</dbReference>
<feature type="domain" description="ABC transporter" evidence="5">
    <location>
        <begin position="1"/>
        <end position="219"/>
    </location>
</feature>
<dbReference type="InterPro" id="IPR017871">
    <property type="entry name" value="ABC_transporter-like_CS"/>
</dbReference>
<dbReference type="SMART" id="SM00382">
    <property type="entry name" value="AAA"/>
    <property type="match status" value="1"/>
</dbReference>
<evidence type="ECO:0000313" key="6">
    <source>
        <dbReference type="EMBL" id="SIS42800.1"/>
    </source>
</evidence>
<dbReference type="STRING" id="453582.SAMN05421580_101209"/>
<evidence type="ECO:0000313" key="7">
    <source>
        <dbReference type="Proteomes" id="UP000186221"/>
    </source>
</evidence>
<dbReference type="GO" id="GO:0016887">
    <property type="term" value="F:ATP hydrolysis activity"/>
    <property type="evidence" value="ECO:0007669"/>
    <property type="project" value="InterPro"/>
</dbReference>
<dbReference type="PANTHER" id="PTHR42788:SF19">
    <property type="entry name" value="ALIPHATIC SULFONATES IMPORT ATP-BINDING PROTEIN SSUB 2"/>
    <property type="match status" value="1"/>
</dbReference>
<keyword evidence="2" id="KW-0813">Transport</keyword>
<dbReference type="Proteomes" id="UP000186221">
    <property type="component" value="Unassembled WGS sequence"/>
</dbReference>
<name>A0A1N7J0G1_9RHOB</name>
<dbReference type="GO" id="GO:0005524">
    <property type="term" value="F:ATP binding"/>
    <property type="evidence" value="ECO:0007669"/>
    <property type="project" value="UniProtKB-KW"/>
</dbReference>
<dbReference type="InterPro" id="IPR003439">
    <property type="entry name" value="ABC_transporter-like_ATP-bd"/>
</dbReference>
<dbReference type="SUPFAM" id="SSF52540">
    <property type="entry name" value="P-loop containing nucleoside triphosphate hydrolases"/>
    <property type="match status" value="1"/>
</dbReference>
<dbReference type="Gene3D" id="3.40.50.300">
    <property type="entry name" value="P-loop containing nucleotide triphosphate hydrolases"/>
    <property type="match status" value="1"/>
</dbReference>
<evidence type="ECO:0000256" key="2">
    <source>
        <dbReference type="ARBA" id="ARBA00022448"/>
    </source>
</evidence>
<sequence>MSLAGLQGRVTLGDRVLVEALDLRLYRGWTCLLGASGAGKSTLLRLLAGLPTAAQLEGTRHAPARIGWMAQSDLLQPRLSVLGNLRLMARLRGESLPPARAKALLAEVGLAGRGAAYPADLSGGERQRLALARTLAEDAPLVALDEPFSALDVPTRAMMHDLAHARLAGRAVVMVTHDPQEALRLGDRILLLRAGRLEELPVLTGPHPVDLGDPALARAAAALVGQMRGAVA</sequence>
<evidence type="ECO:0000256" key="1">
    <source>
        <dbReference type="ARBA" id="ARBA00005417"/>
    </source>
</evidence>
<keyword evidence="7" id="KW-1185">Reference proteome</keyword>
<dbReference type="InterPro" id="IPR050166">
    <property type="entry name" value="ABC_transporter_ATP-bind"/>
</dbReference>
<dbReference type="InterPro" id="IPR003593">
    <property type="entry name" value="AAA+_ATPase"/>
</dbReference>
<dbReference type="PROSITE" id="PS50893">
    <property type="entry name" value="ABC_TRANSPORTER_2"/>
    <property type="match status" value="1"/>
</dbReference>
<evidence type="ECO:0000259" key="5">
    <source>
        <dbReference type="PROSITE" id="PS50893"/>
    </source>
</evidence>
<organism evidence="6 7">
    <name type="scientific">Rhodobacter aestuarii</name>
    <dbReference type="NCBI Taxonomy" id="453582"/>
    <lineage>
        <taxon>Bacteria</taxon>
        <taxon>Pseudomonadati</taxon>
        <taxon>Pseudomonadota</taxon>
        <taxon>Alphaproteobacteria</taxon>
        <taxon>Rhodobacterales</taxon>
        <taxon>Rhodobacter group</taxon>
        <taxon>Rhodobacter</taxon>
    </lineage>
</organism>
<dbReference type="EMBL" id="FTOG01000001">
    <property type="protein sequence ID" value="SIS42800.1"/>
    <property type="molecule type" value="Genomic_DNA"/>
</dbReference>
<evidence type="ECO:0000256" key="3">
    <source>
        <dbReference type="ARBA" id="ARBA00022741"/>
    </source>
</evidence>
<evidence type="ECO:0000256" key="4">
    <source>
        <dbReference type="ARBA" id="ARBA00022840"/>
    </source>
</evidence>
<dbReference type="AlphaFoldDB" id="A0A1N7J0G1"/>
<keyword evidence="3" id="KW-0547">Nucleotide-binding</keyword>
<keyword evidence="4 6" id="KW-0067">ATP-binding</keyword>
<accession>A0A1N7J0G1</accession>
<comment type="similarity">
    <text evidence="1">Belongs to the ABC transporter superfamily.</text>
</comment>
<reference evidence="7" key="1">
    <citation type="submission" date="2017-01" db="EMBL/GenBank/DDBJ databases">
        <authorList>
            <person name="Varghese N."/>
            <person name="Submissions S."/>
        </authorList>
    </citation>
    <scope>NUCLEOTIDE SEQUENCE [LARGE SCALE GENOMIC DNA]</scope>
    <source>
        <strain evidence="7">DSM 19945</strain>
    </source>
</reference>
<dbReference type="PANTHER" id="PTHR42788">
    <property type="entry name" value="TAURINE IMPORT ATP-BINDING PROTEIN-RELATED"/>
    <property type="match status" value="1"/>
</dbReference>
<dbReference type="InterPro" id="IPR027417">
    <property type="entry name" value="P-loop_NTPase"/>
</dbReference>
<gene>
    <name evidence="6" type="ORF">SAMN05421580_101209</name>
</gene>
<dbReference type="Pfam" id="PF00005">
    <property type="entry name" value="ABC_tran"/>
    <property type="match status" value="1"/>
</dbReference>
<dbReference type="PROSITE" id="PS00211">
    <property type="entry name" value="ABC_TRANSPORTER_1"/>
    <property type="match status" value="1"/>
</dbReference>
<proteinExistence type="inferred from homology"/>
<protein>
    <submittedName>
        <fullName evidence="6">Putative hydroxymethylpyrimidine transport system ATP-binding protein</fullName>
    </submittedName>
</protein>
<dbReference type="OrthoDB" id="9802264at2"/>